<accession>A0ABR1M4Y1</accession>
<reference evidence="12 13" key="1">
    <citation type="submission" date="2024-04" db="EMBL/GenBank/DDBJ databases">
        <title>Phyllosticta paracitricarpa is synonymous to the EU quarantine fungus P. citricarpa based on phylogenomic analyses.</title>
        <authorList>
            <consortium name="Lawrence Berkeley National Laboratory"/>
            <person name="Van ingen-buijs V.A."/>
            <person name="Van westerhoven A.C."/>
            <person name="Haridas S."/>
            <person name="Skiadas P."/>
            <person name="Martin F."/>
            <person name="Groenewald J.Z."/>
            <person name="Crous P.W."/>
            <person name="Seidl M.F."/>
        </authorList>
    </citation>
    <scope>NUCLEOTIDE SEQUENCE [LARGE SCALE GENOMIC DNA]</scope>
    <source>
        <strain evidence="12 13">CPC 17464</strain>
    </source>
</reference>
<dbReference type="InterPro" id="IPR029064">
    <property type="entry name" value="Ribosomal_eL30-like_sf"/>
</dbReference>
<dbReference type="InterPro" id="IPR029028">
    <property type="entry name" value="Alpha/beta_knot_MTases"/>
</dbReference>
<evidence type="ECO:0000256" key="9">
    <source>
        <dbReference type="ARBA" id="ARBA00034881"/>
    </source>
</evidence>
<evidence type="ECO:0000256" key="8">
    <source>
        <dbReference type="ARBA" id="ARBA00023128"/>
    </source>
</evidence>
<dbReference type="Pfam" id="PF00588">
    <property type="entry name" value="SpoU_methylase"/>
    <property type="match status" value="1"/>
</dbReference>
<keyword evidence="5" id="KW-0808">Transferase</keyword>
<dbReference type="Proteomes" id="UP001360953">
    <property type="component" value="Unassembled WGS sequence"/>
</dbReference>
<organism evidence="12 13">
    <name type="scientific">Phyllosticta citribraziliensis</name>
    <dbReference type="NCBI Taxonomy" id="989973"/>
    <lineage>
        <taxon>Eukaryota</taxon>
        <taxon>Fungi</taxon>
        <taxon>Dikarya</taxon>
        <taxon>Ascomycota</taxon>
        <taxon>Pezizomycotina</taxon>
        <taxon>Dothideomycetes</taxon>
        <taxon>Dothideomycetes incertae sedis</taxon>
        <taxon>Botryosphaeriales</taxon>
        <taxon>Phyllostictaceae</taxon>
        <taxon>Phyllosticta</taxon>
    </lineage>
</organism>
<evidence type="ECO:0000256" key="1">
    <source>
        <dbReference type="ARBA" id="ARBA00004173"/>
    </source>
</evidence>
<protein>
    <recommendedName>
        <fullName evidence="9">rRNA methyltransferase 1, mitochondrial</fullName>
    </recommendedName>
</protein>
<dbReference type="GeneID" id="92032126"/>
<dbReference type="InterPro" id="IPR013123">
    <property type="entry name" value="SpoU_subst-bd"/>
</dbReference>
<evidence type="ECO:0000256" key="10">
    <source>
        <dbReference type="SAM" id="MobiDB-lite"/>
    </source>
</evidence>
<comment type="subcellular location">
    <subcellularLocation>
        <location evidence="1">Mitochondrion</location>
    </subcellularLocation>
</comment>
<evidence type="ECO:0000256" key="3">
    <source>
        <dbReference type="ARBA" id="ARBA00022552"/>
    </source>
</evidence>
<dbReference type="InterPro" id="IPR029026">
    <property type="entry name" value="tRNA_m1G_MTases_N"/>
</dbReference>
<keyword evidence="6" id="KW-0949">S-adenosyl-L-methionine</keyword>
<dbReference type="InterPro" id="IPR047261">
    <property type="entry name" value="MRM1_MeTrfase_dom"/>
</dbReference>
<evidence type="ECO:0000256" key="2">
    <source>
        <dbReference type="ARBA" id="ARBA00007228"/>
    </source>
</evidence>
<dbReference type="SUPFAM" id="SSF75217">
    <property type="entry name" value="alpha/beta knot"/>
    <property type="match status" value="1"/>
</dbReference>
<keyword evidence="7" id="KW-0809">Transit peptide</keyword>
<dbReference type="SMART" id="SM00967">
    <property type="entry name" value="SpoU_sub_bind"/>
    <property type="match status" value="1"/>
</dbReference>
<dbReference type="EMBL" id="JBBPEH010000002">
    <property type="protein sequence ID" value="KAK7542653.1"/>
    <property type="molecule type" value="Genomic_DNA"/>
</dbReference>
<sequence>MRPTIAATPKWPGICASCLRRSRRLPQRSITTMSAIHHGLRGDSNADKMRSQIAKYEARQRRGGRWTPVDGQQQDADDSRSQSQDEPQQFGSISVPHTTAASKFIFGYSSVLAALKAKRRLLYKLYYHPRARRRAHSAQEKEKEMHEQDMILALASKEGRVQVKQVKEDFLAVMDRISGGRPHNGIVLETSPLPVKPVERLTAVSRLYPWFNVTQGRQSPEEMLINGTDNRIRYNSHGWRYPLVLFLYGITDTGNLGGILRSAHYLGVDAVALASRSTASVDDPVVIKASSGATEAVQILRVSNPYQFIFESGNNGWRTYAAEAPPPPEDNLSFNEDWNAQALDQRNTSPLVSFHRGSTKTVMSNHVPLARHPVILMMGGEHTGIDAKLAARANYQVGIRGVQALDVGVDSMNVSVASAIIMMEMLRRPEKGLKKFDSAPTPGSNHLF</sequence>
<name>A0ABR1M4Y1_9PEZI</name>
<dbReference type="PANTHER" id="PTHR46103:SF1">
    <property type="entry name" value="RRNA METHYLTRANSFERASE 1, MITOCHONDRIAL"/>
    <property type="match status" value="1"/>
</dbReference>
<evidence type="ECO:0000313" key="12">
    <source>
        <dbReference type="EMBL" id="KAK7542653.1"/>
    </source>
</evidence>
<keyword evidence="13" id="KW-1185">Reference proteome</keyword>
<dbReference type="Pfam" id="PF08032">
    <property type="entry name" value="SpoU_sub_bind"/>
    <property type="match status" value="1"/>
</dbReference>
<dbReference type="GO" id="GO:0032259">
    <property type="term" value="P:methylation"/>
    <property type="evidence" value="ECO:0007669"/>
    <property type="project" value="UniProtKB-KW"/>
</dbReference>
<evidence type="ECO:0000256" key="4">
    <source>
        <dbReference type="ARBA" id="ARBA00022603"/>
    </source>
</evidence>
<keyword evidence="4 12" id="KW-0489">Methyltransferase</keyword>
<dbReference type="CDD" id="cd18105">
    <property type="entry name" value="SpoU-like_MRM1"/>
    <property type="match status" value="1"/>
</dbReference>
<gene>
    <name evidence="12" type="ORF">J3D65DRAFT_614516</name>
</gene>
<dbReference type="GO" id="GO:0008168">
    <property type="term" value="F:methyltransferase activity"/>
    <property type="evidence" value="ECO:0007669"/>
    <property type="project" value="UniProtKB-KW"/>
</dbReference>
<evidence type="ECO:0000256" key="5">
    <source>
        <dbReference type="ARBA" id="ARBA00022679"/>
    </source>
</evidence>
<evidence type="ECO:0000313" key="13">
    <source>
        <dbReference type="Proteomes" id="UP001360953"/>
    </source>
</evidence>
<proteinExistence type="inferred from homology"/>
<dbReference type="RefSeq" id="XP_066658946.1">
    <property type="nucleotide sequence ID" value="XM_066799220.1"/>
</dbReference>
<comment type="similarity">
    <text evidence="2">Belongs to the class IV-like SAM-binding methyltransferase superfamily. RNA methyltransferase TrmH family.</text>
</comment>
<evidence type="ECO:0000259" key="11">
    <source>
        <dbReference type="SMART" id="SM00967"/>
    </source>
</evidence>
<dbReference type="Gene3D" id="3.40.1280.10">
    <property type="match status" value="1"/>
</dbReference>
<dbReference type="SUPFAM" id="SSF55315">
    <property type="entry name" value="L30e-like"/>
    <property type="match status" value="1"/>
</dbReference>
<dbReference type="PANTHER" id="PTHR46103">
    <property type="entry name" value="RRNA METHYLTRANSFERASE 1, MITOCHONDRIAL"/>
    <property type="match status" value="1"/>
</dbReference>
<dbReference type="Gene3D" id="3.30.1330.30">
    <property type="match status" value="1"/>
</dbReference>
<evidence type="ECO:0000256" key="6">
    <source>
        <dbReference type="ARBA" id="ARBA00022691"/>
    </source>
</evidence>
<dbReference type="InterPro" id="IPR001537">
    <property type="entry name" value="SpoU_MeTrfase"/>
</dbReference>
<feature type="region of interest" description="Disordered" evidence="10">
    <location>
        <begin position="56"/>
        <end position="94"/>
    </location>
</feature>
<evidence type="ECO:0000256" key="7">
    <source>
        <dbReference type="ARBA" id="ARBA00022946"/>
    </source>
</evidence>
<keyword evidence="3" id="KW-0698">rRNA processing</keyword>
<feature type="domain" description="RNA 2-O ribose methyltransferase substrate binding" evidence="11">
    <location>
        <begin position="104"/>
        <end position="196"/>
    </location>
</feature>
<dbReference type="InterPro" id="IPR047182">
    <property type="entry name" value="MRM1"/>
</dbReference>
<comment type="caution">
    <text evidence="12">The sequence shown here is derived from an EMBL/GenBank/DDBJ whole genome shotgun (WGS) entry which is preliminary data.</text>
</comment>
<keyword evidence="8" id="KW-0496">Mitochondrion</keyword>